<feature type="compositionally biased region" description="Low complexity" evidence="1">
    <location>
        <begin position="128"/>
        <end position="141"/>
    </location>
</feature>
<keyword evidence="2" id="KW-0472">Membrane</keyword>
<dbReference type="GO" id="GO:0071944">
    <property type="term" value="C:cell periphery"/>
    <property type="evidence" value="ECO:0007669"/>
    <property type="project" value="TreeGrafter"/>
</dbReference>
<feature type="compositionally biased region" description="Polar residues" evidence="1">
    <location>
        <begin position="63"/>
        <end position="89"/>
    </location>
</feature>
<dbReference type="KEGG" id="yli:2910142"/>
<sequence>MPSHDYGPHDIPVEASDGGKQTSQGGSFDTVDEPPPPAANKKMKTSEEQQIHDQPDFPAAVSASYTPAPTSSQSNTSALTYTDTQTHPTSHMPSGPMGASSSGEIPFPTYSSPPSKPRSRAISGGTTGVSSRRNTSSSSRSQQYETNYKHVASTIPVWLIEDIGDQELSPQVNNSNSFQNDSDRITEIAEGDSDKAISDVDNGEGAAPTLNWRRRLPTSSFNFASPQTTALRPLQGVLVAPLKLHTHIFRHHRLKYVQGESKNRYVETNPHYEWGTFANKVIRRDVLGNEEIVDVSELEGQYDFESKYGGDDQGQLGSTSWFLKRKLKGFISLFRNIEDDDKYKRGADLNFREFVSEKSRQSWKPKFYVILLNDPYVPLTFRTIMFSLSCVALSLSASVFVHSKNNTPISIPQQPSTIMAIVVQSIALVYIVYITYDEYSGKPLGLRDAGSKIRLIMLDLLFIIFSSANTALAFNTMCDKRWVCRTDHDLSDPDPMPYNYAMCSRQKGLVAFLLMILFSWVSTFSISIFRLVERVAGDKQN</sequence>
<feature type="region of interest" description="Disordered" evidence="1">
    <location>
        <begin position="1"/>
        <end position="145"/>
    </location>
</feature>
<accession>A0A1D8NEB2</accession>
<organism evidence="3 4">
    <name type="scientific">Yarrowia lipolytica</name>
    <name type="common">Candida lipolytica</name>
    <dbReference type="NCBI Taxonomy" id="4952"/>
    <lineage>
        <taxon>Eukaryota</taxon>
        <taxon>Fungi</taxon>
        <taxon>Dikarya</taxon>
        <taxon>Ascomycota</taxon>
        <taxon>Saccharomycotina</taxon>
        <taxon>Dipodascomycetes</taxon>
        <taxon>Dipodascales</taxon>
        <taxon>Dipodascales incertae sedis</taxon>
        <taxon>Yarrowia</taxon>
    </lineage>
</organism>
<keyword evidence="2" id="KW-0812">Transmembrane</keyword>
<dbReference type="PANTHER" id="PTHR36819">
    <property type="entry name" value="REGULATOR OF PHOSPHOLIPASE D SRF1"/>
    <property type="match status" value="1"/>
</dbReference>
<dbReference type="Proteomes" id="UP000182444">
    <property type="component" value="Chromosome 1D"/>
</dbReference>
<dbReference type="AlphaFoldDB" id="A0A1D8NEB2"/>
<feature type="transmembrane region" description="Helical" evidence="2">
    <location>
        <begin position="456"/>
        <end position="475"/>
    </location>
</feature>
<name>A0A1D8NEB2_YARLL</name>
<evidence type="ECO:0000256" key="1">
    <source>
        <dbReference type="SAM" id="MobiDB-lite"/>
    </source>
</evidence>
<feature type="transmembrane region" description="Helical" evidence="2">
    <location>
        <begin position="509"/>
        <end position="532"/>
    </location>
</feature>
<dbReference type="EMBL" id="CP017556">
    <property type="protein sequence ID" value="AOW03974.1"/>
    <property type="molecule type" value="Genomic_DNA"/>
</dbReference>
<feature type="transmembrane region" description="Helical" evidence="2">
    <location>
        <begin position="415"/>
        <end position="436"/>
    </location>
</feature>
<dbReference type="eggNOG" id="ENOG502QPXG">
    <property type="taxonomic scope" value="Eukaryota"/>
</dbReference>
<dbReference type="RefSeq" id="XP_502747.3">
    <property type="nucleotide sequence ID" value="XM_502747.3"/>
</dbReference>
<feature type="transmembrane region" description="Helical" evidence="2">
    <location>
        <begin position="384"/>
        <end position="403"/>
    </location>
</feature>
<gene>
    <name evidence="3" type="ORF">YALI1_D15597g</name>
</gene>
<evidence type="ECO:0000256" key="2">
    <source>
        <dbReference type="SAM" id="Phobius"/>
    </source>
</evidence>
<proteinExistence type="predicted"/>
<evidence type="ECO:0000313" key="4">
    <source>
        <dbReference type="Proteomes" id="UP000182444"/>
    </source>
</evidence>
<dbReference type="VEuPathDB" id="FungiDB:YALI1_D15597g"/>
<feature type="compositionally biased region" description="Basic and acidic residues" evidence="1">
    <location>
        <begin position="1"/>
        <end position="12"/>
    </location>
</feature>
<protein>
    <recommendedName>
        <fullName evidence="5">Regulator of phospholipase D SRF1</fullName>
    </recommendedName>
</protein>
<reference evidence="3 4" key="1">
    <citation type="journal article" date="2016" name="PLoS ONE">
        <title>Sequence Assembly of Yarrowia lipolytica Strain W29/CLIB89 Shows Transposable Element Diversity.</title>
        <authorList>
            <person name="Magnan C."/>
            <person name="Yu J."/>
            <person name="Chang I."/>
            <person name="Jahn E."/>
            <person name="Kanomata Y."/>
            <person name="Wu J."/>
            <person name="Zeller M."/>
            <person name="Oakes M."/>
            <person name="Baldi P."/>
            <person name="Sandmeyer S."/>
        </authorList>
    </citation>
    <scope>NUCLEOTIDE SEQUENCE [LARGE SCALE GENOMIC DNA]</scope>
    <source>
        <strain evidence="4">CLIB89(W29)</strain>
    </source>
</reference>
<dbReference type="GO" id="GO:0000324">
    <property type="term" value="C:fungal-type vacuole"/>
    <property type="evidence" value="ECO:0007669"/>
    <property type="project" value="TreeGrafter"/>
</dbReference>
<dbReference type="VEuPathDB" id="FungiDB:YALI0_D12496g"/>
<feature type="compositionally biased region" description="Basic and acidic residues" evidence="1">
    <location>
        <begin position="44"/>
        <end position="55"/>
    </location>
</feature>
<feature type="compositionally biased region" description="Low complexity" evidence="1">
    <location>
        <begin position="90"/>
        <end position="103"/>
    </location>
</feature>
<dbReference type="PANTHER" id="PTHR36819:SF1">
    <property type="entry name" value="REGULATOR OF PHOSPHOLIPASE D SRF1"/>
    <property type="match status" value="1"/>
</dbReference>
<dbReference type="InterPro" id="IPR037737">
    <property type="entry name" value="Srf1"/>
</dbReference>
<keyword evidence="2" id="KW-1133">Transmembrane helix</keyword>
<evidence type="ECO:0008006" key="5">
    <source>
        <dbReference type="Google" id="ProtNLM"/>
    </source>
</evidence>
<evidence type="ECO:0000313" key="3">
    <source>
        <dbReference type="EMBL" id="AOW03974.1"/>
    </source>
</evidence>
<dbReference type="GeneID" id="2910142"/>